<reference evidence="2 3" key="1">
    <citation type="submission" date="2015-06" db="EMBL/GenBank/DDBJ databases">
        <title>Genome sequence of the organohalide-respiring Dehalogenimonas alkenigignens type strain (IP3-3T).</title>
        <authorList>
            <person name="Key T.A."/>
            <person name="Richmond D.P."/>
            <person name="Bowman K.S."/>
            <person name="Cho Y.-J."/>
            <person name="Chun J."/>
            <person name="da Costa M.S."/>
            <person name="Rainey F.A."/>
            <person name="Moe W.M."/>
        </authorList>
    </citation>
    <scope>NUCLEOTIDE SEQUENCE [LARGE SCALE GENOMIC DNA]</scope>
    <source>
        <strain evidence="2 3">IP3-3</strain>
    </source>
</reference>
<organism evidence="2 3">
    <name type="scientific">Dehalogenimonas alkenigignens</name>
    <dbReference type="NCBI Taxonomy" id="1217799"/>
    <lineage>
        <taxon>Bacteria</taxon>
        <taxon>Bacillati</taxon>
        <taxon>Chloroflexota</taxon>
        <taxon>Dehalococcoidia</taxon>
        <taxon>Dehalococcoidales</taxon>
        <taxon>Dehalococcoidaceae</taxon>
        <taxon>Dehalogenimonas</taxon>
    </lineage>
</organism>
<protein>
    <submittedName>
        <fullName evidence="2">Reductive dehalogenase anchoring protein</fullName>
    </submittedName>
</protein>
<keyword evidence="3" id="KW-1185">Reference proteome</keyword>
<dbReference type="AlphaFoldDB" id="A0A0W0GJX4"/>
<dbReference type="EMBL" id="LFDV01000002">
    <property type="protein sequence ID" value="KTB48874.1"/>
    <property type="molecule type" value="Genomic_DNA"/>
</dbReference>
<sequence>MKLNIDFKWYQWLFGVISLILASFLTHEIFATLAESQPGTVKVLSLLIGIPLIIFLYLTFGLRSALKKSKSSVTD</sequence>
<evidence type="ECO:0000256" key="1">
    <source>
        <dbReference type="SAM" id="Phobius"/>
    </source>
</evidence>
<evidence type="ECO:0000313" key="3">
    <source>
        <dbReference type="Proteomes" id="UP000053947"/>
    </source>
</evidence>
<name>A0A0W0GJX4_9CHLR</name>
<evidence type="ECO:0000313" key="2">
    <source>
        <dbReference type="EMBL" id="KTB48874.1"/>
    </source>
</evidence>
<keyword evidence="1" id="KW-0472">Membrane</keyword>
<gene>
    <name evidence="2" type="ORF">DEALK_17210</name>
</gene>
<keyword evidence="1" id="KW-1133">Transmembrane helix</keyword>
<comment type="caution">
    <text evidence="2">The sequence shown here is derived from an EMBL/GenBank/DDBJ whole genome shotgun (WGS) entry which is preliminary data.</text>
</comment>
<accession>A0A0W0GJX4</accession>
<feature type="transmembrane region" description="Helical" evidence="1">
    <location>
        <begin position="12"/>
        <end position="31"/>
    </location>
</feature>
<feature type="transmembrane region" description="Helical" evidence="1">
    <location>
        <begin position="43"/>
        <end position="62"/>
    </location>
</feature>
<dbReference type="Proteomes" id="UP000053947">
    <property type="component" value="Unassembled WGS sequence"/>
</dbReference>
<keyword evidence="1" id="KW-0812">Transmembrane</keyword>
<proteinExistence type="predicted"/>
<dbReference type="STRING" id="1217799.DEALK_17210"/>